<comment type="caution">
    <text evidence="1">The sequence shown here is derived from an EMBL/GenBank/DDBJ whole genome shotgun (WGS) entry which is preliminary data.</text>
</comment>
<keyword evidence="2" id="KW-1185">Reference proteome</keyword>
<accession>A0ABQ0BI68</accession>
<evidence type="ECO:0000313" key="1">
    <source>
        <dbReference type="EMBL" id="GAA6411156.1"/>
    </source>
</evidence>
<name>A0ABQ0BI68_9FIRM</name>
<proteinExistence type="predicted"/>
<sequence length="69" mass="7971">MHIYVFHLERIQCLFSWNGGADGTYKADAYEADRKPETIAAFEEWHEYIMKENKTEGGQWSGGECGEHT</sequence>
<gene>
    <name evidence="1" type="ORF">K040078D81_52730</name>
</gene>
<protein>
    <submittedName>
        <fullName evidence="1">Uncharacterized protein</fullName>
    </submittedName>
</protein>
<dbReference type="Proteomes" id="UP001600943">
    <property type="component" value="Unassembled WGS sequence"/>
</dbReference>
<dbReference type="EMBL" id="BAABYW010000002">
    <property type="protein sequence ID" value="GAA6411156.1"/>
    <property type="molecule type" value="Genomic_DNA"/>
</dbReference>
<evidence type="ECO:0000313" key="2">
    <source>
        <dbReference type="Proteomes" id="UP001600943"/>
    </source>
</evidence>
<organism evidence="1 2">
    <name type="scientific">Blautia hominis</name>
    <dbReference type="NCBI Taxonomy" id="2025493"/>
    <lineage>
        <taxon>Bacteria</taxon>
        <taxon>Bacillati</taxon>
        <taxon>Bacillota</taxon>
        <taxon>Clostridia</taxon>
        <taxon>Lachnospirales</taxon>
        <taxon>Lachnospiraceae</taxon>
        <taxon>Blautia</taxon>
    </lineage>
</organism>
<reference evidence="1 2" key="1">
    <citation type="submission" date="2024-04" db="EMBL/GenBank/DDBJ databases">
        <title>Defined microbial consortia suppress multidrug-resistant proinflammatory Enterobacteriaceae via ecological control.</title>
        <authorList>
            <person name="Furuichi M."/>
            <person name="Kawaguchi T."/>
            <person name="Pust M."/>
            <person name="Yasuma K."/>
            <person name="Plichta D."/>
            <person name="Hasegawa N."/>
            <person name="Ohya T."/>
            <person name="Bhattarai S."/>
            <person name="Sasajima S."/>
            <person name="Aoto Y."/>
            <person name="Tuganbaev T."/>
            <person name="Yaginuma M."/>
            <person name="Ueda M."/>
            <person name="Okahashi N."/>
            <person name="Amafuji K."/>
            <person name="Kiridooshi Y."/>
            <person name="Sugita K."/>
            <person name="Strazar M."/>
            <person name="Skelly A."/>
            <person name="Suda W."/>
            <person name="Hattori M."/>
            <person name="Nakamoto N."/>
            <person name="Caballero S."/>
            <person name="Norman J."/>
            <person name="Olle B."/>
            <person name="Tanoue T."/>
            <person name="Arita M."/>
            <person name="Bucci V."/>
            <person name="Atarashi K."/>
            <person name="Xavier R."/>
            <person name="Honda K."/>
        </authorList>
    </citation>
    <scope>NUCLEOTIDE SEQUENCE [LARGE SCALE GENOMIC DNA]</scope>
    <source>
        <strain evidence="2">k04-0078-D8-1</strain>
    </source>
</reference>